<reference evidence="4" key="1">
    <citation type="submission" date="2020-04" db="EMBL/GenBank/DDBJ databases">
        <title>Deep metagenomics examines the oral microbiome during advanced dental caries in children, revealing novel taxa and co-occurrences with host molecules.</title>
        <authorList>
            <person name="Baker J.L."/>
            <person name="Morton J.T."/>
            <person name="Dinis M."/>
            <person name="Alvarez R."/>
            <person name="Tran N.C."/>
            <person name="Knight R."/>
            <person name="Edlund A."/>
        </authorList>
    </citation>
    <scope>NUCLEOTIDE SEQUENCE</scope>
    <source>
        <strain evidence="4">JCVI_48_bin.5</strain>
    </source>
</reference>
<protein>
    <submittedName>
        <fullName evidence="4">Aminopeptidase P family protein</fullName>
    </submittedName>
    <submittedName>
        <fullName evidence="3">Xaa-Pro dipeptidase</fullName>
        <ecNumber evidence="3">3.4.13.9</ecNumber>
    </submittedName>
</protein>
<evidence type="ECO:0000313" key="3">
    <source>
        <dbReference type="EMBL" id="MBB6041327.1"/>
    </source>
</evidence>
<dbReference type="EMBL" id="JABZRB010000064">
    <property type="protein sequence ID" value="MBF1304889.1"/>
    <property type="molecule type" value="Genomic_DNA"/>
</dbReference>
<dbReference type="Pfam" id="PF01321">
    <property type="entry name" value="Creatinase_N"/>
    <property type="match status" value="1"/>
</dbReference>
<dbReference type="InterPro" id="IPR000994">
    <property type="entry name" value="Pept_M24"/>
</dbReference>
<dbReference type="Proteomes" id="UP000780721">
    <property type="component" value="Unassembled WGS sequence"/>
</dbReference>
<evidence type="ECO:0000313" key="4">
    <source>
        <dbReference type="EMBL" id="MBF1304889.1"/>
    </source>
</evidence>
<dbReference type="Proteomes" id="UP000522163">
    <property type="component" value="Unassembled WGS sequence"/>
</dbReference>
<dbReference type="RefSeq" id="WP_183683937.1">
    <property type="nucleotide sequence ID" value="NZ_CAUQUA010000001.1"/>
</dbReference>
<keyword evidence="3" id="KW-0378">Hydrolase</keyword>
<proteinExistence type="predicted"/>
<dbReference type="PANTHER" id="PTHR46112:SF3">
    <property type="entry name" value="AMINOPEPTIDASE YPDF"/>
    <property type="match status" value="1"/>
</dbReference>
<dbReference type="InterPro" id="IPR050659">
    <property type="entry name" value="Peptidase_M24B"/>
</dbReference>
<dbReference type="InterPro" id="IPR036005">
    <property type="entry name" value="Creatinase/aminopeptidase-like"/>
</dbReference>
<dbReference type="SUPFAM" id="SSF53092">
    <property type="entry name" value="Creatinase/prolidase N-terminal domain"/>
    <property type="match status" value="1"/>
</dbReference>
<feature type="domain" description="Creatinase N-terminal" evidence="2">
    <location>
        <begin position="6"/>
        <end position="131"/>
    </location>
</feature>
<dbReference type="EMBL" id="JACHHH010000005">
    <property type="protein sequence ID" value="MBB6041327.1"/>
    <property type="molecule type" value="Genomic_DNA"/>
</dbReference>
<keyword evidence="4" id="KW-0031">Aminopeptidase</keyword>
<dbReference type="Gene3D" id="3.40.350.10">
    <property type="entry name" value="Creatinase/prolidase N-terminal domain"/>
    <property type="match status" value="1"/>
</dbReference>
<dbReference type="InterPro" id="IPR000587">
    <property type="entry name" value="Creatinase_N"/>
</dbReference>
<gene>
    <name evidence="3" type="ORF">HNQ46_001304</name>
    <name evidence="4" type="ORF">HXM91_03350</name>
</gene>
<keyword evidence="4" id="KW-0645">Protease</keyword>
<dbReference type="GeneID" id="85014846"/>
<dbReference type="AlphaFoldDB" id="A0A7W9W2J5"/>
<keyword evidence="3" id="KW-0224">Dipeptidase</keyword>
<feature type="domain" description="Peptidase M24" evidence="1">
    <location>
        <begin position="138"/>
        <end position="342"/>
    </location>
</feature>
<accession>A0A7W9W2J5</accession>
<dbReference type="GO" id="GO:0102009">
    <property type="term" value="F:proline dipeptidase activity"/>
    <property type="evidence" value="ECO:0007669"/>
    <property type="project" value="UniProtKB-EC"/>
</dbReference>
<organism evidence="3 5">
    <name type="scientific">Oribacterium sinus</name>
    <dbReference type="NCBI Taxonomy" id="237576"/>
    <lineage>
        <taxon>Bacteria</taxon>
        <taxon>Bacillati</taxon>
        <taxon>Bacillota</taxon>
        <taxon>Clostridia</taxon>
        <taxon>Lachnospirales</taxon>
        <taxon>Lachnospiraceae</taxon>
        <taxon>Oribacterium</taxon>
    </lineage>
</organism>
<dbReference type="EC" id="3.4.13.9" evidence="3"/>
<dbReference type="Pfam" id="PF00557">
    <property type="entry name" value="Peptidase_M24"/>
    <property type="match status" value="1"/>
</dbReference>
<dbReference type="SUPFAM" id="SSF55920">
    <property type="entry name" value="Creatinase/aminopeptidase"/>
    <property type="match status" value="1"/>
</dbReference>
<comment type="caution">
    <text evidence="3">The sequence shown here is derived from an EMBL/GenBank/DDBJ whole genome shotgun (WGS) entry which is preliminary data.</text>
</comment>
<dbReference type="GO" id="GO:0004177">
    <property type="term" value="F:aminopeptidase activity"/>
    <property type="evidence" value="ECO:0007669"/>
    <property type="project" value="UniProtKB-KW"/>
</dbReference>
<evidence type="ECO:0000313" key="5">
    <source>
        <dbReference type="Proteomes" id="UP000522163"/>
    </source>
</evidence>
<dbReference type="InterPro" id="IPR029149">
    <property type="entry name" value="Creatin/AminoP/Spt16_N"/>
</dbReference>
<dbReference type="Gene3D" id="3.90.230.10">
    <property type="entry name" value="Creatinase/methionine aminopeptidase superfamily"/>
    <property type="match status" value="1"/>
</dbReference>
<evidence type="ECO:0000259" key="2">
    <source>
        <dbReference type="Pfam" id="PF01321"/>
    </source>
</evidence>
<evidence type="ECO:0000259" key="1">
    <source>
        <dbReference type="Pfam" id="PF00557"/>
    </source>
</evidence>
<reference evidence="3 5" key="2">
    <citation type="submission" date="2020-08" db="EMBL/GenBank/DDBJ databases">
        <title>Genomic Encyclopedia of Type Strains, Phase IV (KMG-IV): sequencing the most valuable type-strain genomes for metagenomic binning, comparative biology and taxonomic classification.</title>
        <authorList>
            <person name="Goeker M."/>
        </authorList>
    </citation>
    <scope>NUCLEOTIDE SEQUENCE [LARGE SCALE GENOMIC DNA]</scope>
    <source>
        <strain evidence="3 5">DSM 17245</strain>
    </source>
</reference>
<dbReference type="PANTHER" id="PTHR46112">
    <property type="entry name" value="AMINOPEPTIDASE"/>
    <property type="match status" value="1"/>
</dbReference>
<name>A0A7W9W2J5_9FIRM</name>
<sequence>MDQGKLERILKKMEERNLSQMIITDPPAIFYLTGKWIHPGERMLALYINTKGDKHLFVNRMLPQERDLGVEITYFDDTEDPVAILSEFIEKDKPMGIDKTWPARFLLRLQELKAGSSFVNGSVIVDKVRQIKDKHEQELMIQSSLVNDKVMEELVPYVVKGLTEKELNAVTRDLYKKHGCSGVSFDPITAYGHGAADPHHVTDDTKGKKGDCVILDIGGVLNDYISDMTRTVFIGEVSERHKEIYQIVRDANLRGIAMAKPGNRMCDVDLACRNYIEEKGYGKYFTHRTGHSAGIEDHEVGDVSSVNEEIIEVGQCFSVEPGIYIPEENIGVRVEDLVIITEDGCHVLNHYTKDLLIVKEDGSIVKGE</sequence>